<evidence type="ECO:0000313" key="9">
    <source>
        <dbReference type="EMBL" id="SHH34486.1"/>
    </source>
</evidence>
<dbReference type="RefSeq" id="WP_073117787.1">
    <property type="nucleotide sequence ID" value="NZ_BMEN01000001.1"/>
</dbReference>
<dbReference type="SUPFAM" id="SSF56935">
    <property type="entry name" value="Porins"/>
    <property type="match status" value="1"/>
</dbReference>
<keyword evidence="6" id="KW-0472">Membrane</keyword>
<dbReference type="GO" id="GO:0015483">
    <property type="term" value="F:long-chain fatty acid transporting porin activity"/>
    <property type="evidence" value="ECO:0007669"/>
    <property type="project" value="TreeGrafter"/>
</dbReference>
<keyword evidence="10" id="KW-1185">Reference proteome</keyword>
<evidence type="ECO:0000256" key="7">
    <source>
        <dbReference type="ARBA" id="ARBA00023237"/>
    </source>
</evidence>
<evidence type="ECO:0000256" key="1">
    <source>
        <dbReference type="ARBA" id="ARBA00004571"/>
    </source>
</evidence>
<dbReference type="Gene3D" id="2.40.160.60">
    <property type="entry name" value="Outer membrane protein transport protein (OMPP1/FadL/TodX)"/>
    <property type="match status" value="1"/>
</dbReference>
<reference evidence="10" key="1">
    <citation type="submission" date="2016-11" db="EMBL/GenBank/DDBJ databases">
        <authorList>
            <person name="Varghese N."/>
            <person name="Submissions S."/>
        </authorList>
    </citation>
    <scope>NUCLEOTIDE SEQUENCE [LARGE SCALE GENOMIC DNA]</scope>
    <source>
        <strain evidence="10">DSM 100572</strain>
    </source>
</reference>
<evidence type="ECO:0000313" key="10">
    <source>
        <dbReference type="Proteomes" id="UP000184109"/>
    </source>
</evidence>
<keyword evidence="4" id="KW-0812">Transmembrane</keyword>
<dbReference type="GO" id="GO:0009279">
    <property type="term" value="C:cell outer membrane"/>
    <property type="evidence" value="ECO:0007669"/>
    <property type="project" value="UniProtKB-SubCell"/>
</dbReference>
<dbReference type="STRING" id="1195760.SAMN05444281_0169"/>
<protein>
    <submittedName>
        <fullName evidence="9">Long-chain fatty acid transport protein</fullName>
    </submittedName>
</protein>
<dbReference type="EMBL" id="FQXQ01000001">
    <property type="protein sequence ID" value="SHH34486.1"/>
    <property type="molecule type" value="Genomic_DNA"/>
</dbReference>
<dbReference type="OrthoDB" id="9765571at2"/>
<comment type="subcellular location">
    <subcellularLocation>
        <location evidence="1">Cell outer membrane</location>
        <topology evidence="1">Multi-pass membrane protein</topology>
    </subcellularLocation>
</comment>
<dbReference type="PANTHER" id="PTHR35093">
    <property type="entry name" value="OUTER MEMBRANE PROTEIN NMB0088-RELATED"/>
    <property type="match status" value="1"/>
</dbReference>
<evidence type="ECO:0000256" key="2">
    <source>
        <dbReference type="ARBA" id="ARBA00008163"/>
    </source>
</evidence>
<keyword evidence="3" id="KW-1134">Transmembrane beta strand</keyword>
<organism evidence="9 10">
    <name type="scientific">Wenyingzhuangia marina</name>
    <dbReference type="NCBI Taxonomy" id="1195760"/>
    <lineage>
        <taxon>Bacteria</taxon>
        <taxon>Pseudomonadati</taxon>
        <taxon>Bacteroidota</taxon>
        <taxon>Flavobacteriia</taxon>
        <taxon>Flavobacteriales</taxon>
        <taxon>Flavobacteriaceae</taxon>
        <taxon>Wenyingzhuangia</taxon>
    </lineage>
</organism>
<dbReference type="AlphaFoldDB" id="A0A1M5S7M1"/>
<proteinExistence type="inferred from homology"/>
<evidence type="ECO:0000256" key="4">
    <source>
        <dbReference type="ARBA" id="ARBA00022692"/>
    </source>
</evidence>
<sequence>MKKHLYFCLLCLLGYQAQAQTYNYTDLGVLFSQDNNTGTARATGLNGALGAVGGDLSSININPAGIAIYNNNELNFTLGSYNYDNSTDYYNSSMNNKSTVFNTDQVGAVFVFRDAITTNDWSKVSFAVNYQKTANFHTRNSFYGNSGFASFNKHPNDPDTNNEYNNAISQDFYNYIDGKASKINLALAGQYGHNFYAGFSINIHHIDFSQSTTLNELSTDNNNNTLDVLATEDLNENADGFSINLGFIYKPIQSVRLGLAYQSPTWYRFAENFSSKELIASIPSENIDAADPFIDNSYLEYQLRTPGKLTASGAFVIGKMGFINLDYRYDVYNSLNLNGSNSFRNDNQYYTNVLQNTNNVNIGGELRLQNISLRGGFGYQESPYKTNLDPRNTDVLKLGDQYSGSLGAGIRFGASRLDIAYRKTMQDNEYDFNDANQQFQYIQSGTIDNNNSRIIATYTYSF</sequence>
<accession>A0A1M5S7M1</accession>
<evidence type="ECO:0000256" key="3">
    <source>
        <dbReference type="ARBA" id="ARBA00022452"/>
    </source>
</evidence>
<name>A0A1M5S7M1_9FLAO</name>
<evidence type="ECO:0000256" key="6">
    <source>
        <dbReference type="ARBA" id="ARBA00023136"/>
    </source>
</evidence>
<gene>
    <name evidence="9" type="ORF">SAMN05444281_0169</name>
</gene>
<dbReference type="PANTHER" id="PTHR35093:SF8">
    <property type="entry name" value="OUTER MEMBRANE PROTEIN NMB0088-RELATED"/>
    <property type="match status" value="1"/>
</dbReference>
<evidence type="ECO:0000256" key="5">
    <source>
        <dbReference type="ARBA" id="ARBA00022729"/>
    </source>
</evidence>
<keyword evidence="7" id="KW-0998">Cell outer membrane</keyword>
<dbReference type="InterPro" id="IPR005017">
    <property type="entry name" value="OMPP1/FadL/TodX"/>
</dbReference>
<feature type="signal peptide" evidence="8">
    <location>
        <begin position="1"/>
        <end position="19"/>
    </location>
</feature>
<keyword evidence="5 8" id="KW-0732">Signal</keyword>
<dbReference type="Proteomes" id="UP000184109">
    <property type="component" value="Unassembled WGS sequence"/>
</dbReference>
<feature type="chain" id="PRO_5013223203" evidence="8">
    <location>
        <begin position="20"/>
        <end position="462"/>
    </location>
</feature>
<comment type="similarity">
    <text evidence="2">Belongs to the OmpP1/FadL family.</text>
</comment>
<evidence type="ECO:0000256" key="8">
    <source>
        <dbReference type="SAM" id="SignalP"/>
    </source>
</evidence>